<evidence type="ECO:0000256" key="1">
    <source>
        <dbReference type="ARBA" id="ARBA00022898"/>
    </source>
</evidence>
<dbReference type="EMBL" id="VNIK02000005">
    <property type="protein sequence ID" value="KAB5488834.1"/>
    <property type="molecule type" value="Genomic_DNA"/>
</dbReference>
<evidence type="ECO:0000313" key="6">
    <source>
        <dbReference type="EMBL" id="KAB5488834.1"/>
    </source>
</evidence>
<dbReference type="Proteomes" id="UP000319204">
    <property type="component" value="Unassembled WGS sequence"/>
</dbReference>
<dbReference type="GO" id="GO:0000271">
    <property type="term" value="P:polysaccharide biosynthetic process"/>
    <property type="evidence" value="ECO:0007669"/>
    <property type="project" value="TreeGrafter"/>
</dbReference>
<dbReference type="Pfam" id="PF01041">
    <property type="entry name" value="DegT_DnrJ_EryC1"/>
    <property type="match status" value="1"/>
</dbReference>
<feature type="active site" description="Proton acceptor" evidence="3">
    <location>
        <position position="185"/>
    </location>
</feature>
<evidence type="ECO:0000256" key="2">
    <source>
        <dbReference type="ARBA" id="ARBA00037999"/>
    </source>
</evidence>
<organism evidence="6 7">
    <name type="scientific">Flagellimonas hadalis</name>
    <dbReference type="NCBI Taxonomy" id="2597517"/>
    <lineage>
        <taxon>Bacteria</taxon>
        <taxon>Pseudomonadati</taxon>
        <taxon>Bacteroidota</taxon>
        <taxon>Flavobacteriia</taxon>
        <taxon>Flavobacteriales</taxon>
        <taxon>Flavobacteriaceae</taxon>
        <taxon>Flagellimonas</taxon>
    </lineage>
</organism>
<dbReference type="GO" id="GO:0008483">
    <property type="term" value="F:transaminase activity"/>
    <property type="evidence" value="ECO:0007669"/>
    <property type="project" value="UniProtKB-KW"/>
</dbReference>
<protein>
    <submittedName>
        <fullName evidence="6">DegT/DnrJ/EryC1/StrS family aminotransferase</fullName>
    </submittedName>
</protein>
<comment type="caution">
    <text evidence="6">The sequence shown here is derived from an EMBL/GenBank/DDBJ whole genome shotgun (WGS) entry which is preliminary data.</text>
</comment>
<dbReference type="GO" id="GO:0030170">
    <property type="term" value="F:pyridoxal phosphate binding"/>
    <property type="evidence" value="ECO:0007669"/>
    <property type="project" value="TreeGrafter"/>
</dbReference>
<dbReference type="InterPro" id="IPR015421">
    <property type="entry name" value="PyrdxlP-dep_Trfase_major"/>
</dbReference>
<dbReference type="AlphaFoldDB" id="A0A5N5IRJ9"/>
<comment type="similarity">
    <text evidence="2 5">Belongs to the DegT/DnrJ/EryC1 family.</text>
</comment>
<keyword evidence="6" id="KW-0808">Transferase</keyword>
<dbReference type="OrthoDB" id="9804264at2"/>
<dbReference type="PANTHER" id="PTHR30244:SF36">
    <property type="entry name" value="3-OXO-GLUCOSE-6-PHOSPHATE:GLUTAMATE AMINOTRANSFERASE"/>
    <property type="match status" value="1"/>
</dbReference>
<gene>
    <name evidence="6" type="ORF">FOT42_009480</name>
</gene>
<dbReference type="Gene3D" id="3.90.1150.10">
    <property type="entry name" value="Aspartate Aminotransferase, domain 1"/>
    <property type="match status" value="1"/>
</dbReference>
<dbReference type="RefSeq" id="WP_151890329.1">
    <property type="nucleotide sequence ID" value="NZ_VNIK02000005.1"/>
</dbReference>
<dbReference type="InterPro" id="IPR015422">
    <property type="entry name" value="PyrdxlP-dep_Trfase_small"/>
</dbReference>
<dbReference type="InterPro" id="IPR015424">
    <property type="entry name" value="PyrdxlP-dep_Trfase"/>
</dbReference>
<proteinExistence type="inferred from homology"/>
<dbReference type="CDD" id="cd00616">
    <property type="entry name" value="AHBA_syn"/>
    <property type="match status" value="1"/>
</dbReference>
<dbReference type="PIRSF" id="PIRSF000390">
    <property type="entry name" value="PLP_StrS"/>
    <property type="match status" value="1"/>
</dbReference>
<keyword evidence="7" id="KW-1185">Reference proteome</keyword>
<dbReference type="PANTHER" id="PTHR30244">
    <property type="entry name" value="TRANSAMINASE"/>
    <property type="match status" value="1"/>
</dbReference>
<dbReference type="InterPro" id="IPR000653">
    <property type="entry name" value="DegT/StrS_aminotransferase"/>
</dbReference>
<accession>A0A5N5IRJ9</accession>
<evidence type="ECO:0000256" key="5">
    <source>
        <dbReference type="RuleBase" id="RU004508"/>
    </source>
</evidence>
<dbReference type="SUPFAM" id="SSF53383">
    <property type="entry name" value="PLP-dependent transferases"/>
    <property type="match status" value="1"/>
</dbReference>
<keyword evidence="6" id="KW-0032">Aminotransferase</keyword>
<evidence type="ECO:0000313" key="7">
    <source>
        <dbReference type="Proteomes" id="UP000319204"/>
    </source>
</evidence>
<evidence type="ECO:0000256" key="4">
    <source>
        <dbReference type="PIRSR" id="PIRSR000390-2"/>
    </source>
</evidence>
<feature type="modified residue" description="N6-(pyridoxal phosphate)lysine" evidence="4">
    <location>
        <position position="185"/>
    </location>
</feature>
<reference evidence="6" key="1">
    <citation type="submission" date="2019-10" db="EMBL/GenBank/DDBJ databases">
        <title>Muricauda hadale sp. nov., a piezophilic bacterium isolated from hadopelagic water of the Mariana Trench.</title>
        <authorList>
            <person name="Wei Y."/>
        </authorList>
    </citation>
    <scope>NUCLEOTIDE SEQUENCE [LARGE SCALE GENOMIC DNA]</scope>
    <source>
        <strain evidence="6">MT-229</strain>
    </source>
</reference>
<evidence type="ECO:0000256" key="3">
    <source>
        <dbReference type="PIRSR" id="PIRSR000390-1"/>
    </source>
</evidence>
<name>A0A5N5IRJ9_9FLAO</name>
<keyword evidence="1 4" id="KW-0663">Pyridoxal phosphate</keyword>
<dbReference type="Gene3D" id="3.40.640.10">
    <property type="entry name" value="Type I PLP-dependent aspartate aminotransferase-like (Major domain)"/>
    <property type="match status" value="1"/>
</dbReference>
<sequence length="365" mass="41096">MIKFLDLQSQYSQIKDEVDAAIKDVVEKAAFIGGDQIKQLEKDFAVYQDSSYCIGVANGTDALEIAIEALNLPSNSEIIVPANSFVASSEAVTRSGHKVVFCDCDPNNYTIDLMSLKSVLTQKTKAIIAVHLYGHPCDMDGLKKIAQDHGLFIIEDCAQAHGAEYKNVKVGAIGNIGAFSFYPGKNMGAYGDAGAVVTNNEELANKARMIANHGRIEKYNHLFEGRNSRLDNLQAAVLNVKLRHLERWTNRRIEIADFYLRELSEIQQIVLPKREKWARQVYHVFVIRSKERDQLAKYLKDQGIQTGIHYPIALPKLEAYNYLQQNCETYSAYKNDIELLSLPMGEHLTKNDAQKVVETIKSYFK</sequence>